<feature type="domain" description="PHD-type" evidence="6">
    <location>
        <begin position="606"/>
        <end position="664"/>
    </location>
</feature>
<proteinExistence type="predicted"/>
<dbReference type="EMBL" id="JACMSC010000008">
    <property type="protein sequence ID" value="KAG6512555.1"/>
    <property type="molecule type" value="Genomic_DNA"/>
</dbReference>
<name>A0A8J5GRK5_ZINOF</name>
<organism evidence="8 9">
    <name type="scientific">Zingiber officinale</name>
    <name type="common">Ginger</name>
    <name type="synonym">Amomum zingiber</name>
    <dbReference type="NCBI Taxonomy" id="94328"/>
    <lineage>
        <taxon>Eukaryota</taxon>
        <taxon>Viridiplantae</taxon>
        <taxon>Streptophyta</taxon>
        <taxon>Embryophyta</taxon>
        <taxon>Tracheophyta</taxon>
        <taxon>Spermatophyta</taxon>
        <taxon>Magnoliopsida</taxon>
        <taxon>Liliopsida</taxon>
        <taxon>Zingiberales</taxon>
        <taxon>Zingiberaceae</taxon>
        <taxon>Zingiber</taxon>
    </lineage>
</organism>
<evidence type="ECO:0000259" key="7">
    <source>
        <dbReference type="PROSITE" id="PS50808"/>
    </source>
</evidence>
<evidence type="ECO:0000313" key="9">
    <source>
        <dbReference type="Proteomes" id="UP000734854"/>
    </source>
</evidence>
<comment type="caution">
    <text evidence="8">The sequence shown here is derived from an EMBL/GenBank/DDBJ whole genome shotgun (WGS) entry which is preliminary data.</text>
</comment>
<keyword evidence="2 4" id="KW-0863">Zinc-finger</keyword>
<protein>
    <submittedName>
        <fullName evidence="8">Uncharacterized protein</fullName>
    </submittedName>
</protein>
<dbReference type="PANTHER" id="PTHR47162:SF9">
    <property type="entry name" value="PHD FINGER PROTEIN EHD3-LIKE"/>
    <property type="match status" value="1"/>
</dbReference>
<keyword evidence="3" id="KW-0862">Zinc</keyword>
<evidence type="ECO:0000256" key="3">
    <source>
        <dbReference type="ARBA" id="ARBA00022833"/>
    </source>
</evidence>
<dbReference type="PROSITE" id="PS50808">
    <property type="entry name" value="ZF_BED"/>
    <property type="match status" value="1"/>
</dbReference>
<dbReference type="PROSITE" id="PS50016">
    <property type="entry name" value="ZF_PHD_2"/>
    <property type="match status" value="1"/>
</dbReference>
<evidence type="ECO:0000313" key="8">
    <source>
        <dbReference type="EMBL" id="KAG6512555.1"/>
    </source>
</evidence>
<dbReference type="InterPro" id="IPR003656">
    <property type="entry name" value="Znf_BED"/>
</dbReference>
<dbReference type="SMART" id="SM00249">
    <property type="entry name" value="PHD"/>
    <property type="match status" value="2"/>
</dbReference>
<gene>
    <name evidence="8" type="ORF">ZIOFF_030680</name>
</gene>
<dbReference type="PANTHER" id="PTHR47162">
    <property type="entry name" value="OS02G0192300 PROTEIN"/>
    <property type="match status" value="1"/>
</dbReference>
<dbReference type="SUPFAM" id="SSF57903">
    <property type="entry name" value="FYVE/PHD zinc finger"/>
    <property type="match status" value="2"/>
</dbReference>
<keyword evidence="9" id="KW-1185">Reference proteome</keyword>
<dbReference type="InterPro" id="IPR011011">
    <property type="entry name" value="Znf_FYVE_PHD"/>
</dbReference>
<accession>A0A8J5GRK5</accession>
<sequence>MEAEPAECNGSVKLEKSPSDDLITHKRRRDDGSSAEATKVLERPGRNRDIGWNHCVKVGEGNWKHLRCNWCDFSTGTITNIKYHLIHRWPTAKCPNVPTKVSKSIIDQMYEKRMCKNKRLAQNRRFDGKEMSSPCKDDIVHVNSTKSDKEIQVESSGIFNPKADKQFENTKAATKSSESADHRLGTTFQLPKTDMTKLEIIGPAETVSFTDSDPERHDRIYRRWKSAIECLLKLSYLIPGQGIWNTLHAALSLDHSQLSHKLMMNEVIMDNERLKDIQLGDSELKFQSQKLNSLSANEQIVLESTASYHKEDTNTRKCEKAFLEILVSRKFALLCDFLLGIFDENITKSFLDFSMIDSKLKSGAYEQSAELFNQDVEQIWNKVQKIGEKMTTLASNLSSCHKQFFSFMVLLQETGQVGVIRKNSIVPRATKQFSVGPDFSTKPDRMEVSNPNCASICNKCRTEANGGNSIACGGNSFSCGGNSVREIPNQSCHCAVCPSTDKDSDPVCKDNKKEFYKVSVTEEDLDENGCGIKAATNSGETLVSCMESADLVEPSQTVNSRLCKICRTCEAEDRKFLVCGHTRCPYKFYHIRCLRTSQIASVEQQNRPCWYCPSCLCRGCLCDRNDNWIVLCDGCDEAYHTHCMKPPRAVVPKGQWYCLPCNIARARDGMRRSEELILQQHKNEGEQSSEAIWPMDLLLSAAEKFLEDELTLKRTYHCHLLNLQKGTTLSKPEISVPAGSVSFTDSHPERHDRICHHWKSAIECQIKLSYVTPGQGNLISNLDVSWIPGHSVKGFRTNGSISEAQSLSANEQIVLESTASDHKEDTNTRKCEKASFEILISAKFALLCDFLWGSLMRT</sequence>
<reference evidence="8 9" key="1">
    <citation type="submission" date="2020-08" db="EMBL/GenBank/DDBJ databases">
        <title>Plant Genome Project.</title>
        <authorList>
            <person name="Zhang R.-G."/>
        </authorList>
    </citation>
    <scope>NUCLEOTIDE SEQUENCE [LARGE SCALE GENOMIC DNA]</scope>
    <source>
        <tissue evidence="8">Rhizome</tissue>
    </source>
</reference>
<dbReference type="Gene3D" id="3.30.40.10">
    <property type="entry name" value="Zinc/RING finger domain, C3HC4 (zinc finger)"/>
    <property type="match status" value="1"/>
</dbReference>
<feature type="domain" description="BED-type" evidence="7">
    <location>
        <begin position="46"/>
        <end position="101"/>
    </location>
</feature>
<evidence type="ECO:0000259" key="6">
    <source>
        <dbReference type="PROSITE" id="PS50016"/>
    </source>
</evidence>
<dbReference type="Pfam" id="PF00628">
    <property type="entry name" value="PHD"/>
    <property type="match status" value="1"/>
</dbReference>
<dbReference type="AlphaFoldDB" id="A0A8J5GRK5"/>
<evidence type="ECO:0000256" key="4">
    <source>
        <dbReference type="PROSITE-ProRule" id="PRU00027"/>
    </source>
</evidence>
<dbReference type="InterPro" id="IPR019787">
    <property type="entry name" value="Znf_PHD-finger"/>
</dbReference>
<keyword evidence="1" id="KW-0479">Metal-binding</keyword>
<dbReference type="GO" id="GO:0008270">
    <property type="term" value="F:zinc ion binding"/>
    <property type="evidence" value="ECO:0007669"/>
    <property type="project" value="UniProtKB-KW"/>
</dbReference>
<dbReference type="GO" id="GO:0003677">
    <property type="term" value="F:DNA binding"/>
    <property type="evidence" value="ECO:0007669"/>
    <property type="project" value="InterPro"/>
</dbReference>
<evidence type="ECO:0000256" key="5">
    <source>
        <dbReference type="SAM" id="MobiDB-lite"/>
    </source>
</evidence>
<dbReference type="Proteomes" id="UP000734854">
    <property type="component" value="Unassembled WGS sequence"/>
</dbReference>
<evidence type="ECO:0000256" key="1">
    <source>
        <dbReference type="ARBA" id="ARBA00022723"/>
    </source>
</evidence>
<evidence type="ECO:0000256" key="2">
    <source>
        <dbReference type="ARBA" id="ARBA00022771"/>
    </source>
</evidence>
<feature type="region of interest" description="Disordered" evidence="5">
    <location>
        <begin position="1"/>
        <end position="42"/>
    </location>
</feature>
<feature type="compositionally biased region" description="Basic and acidic residues" evidence="5">
    <location>
        <begin position="13"/>
        <end position="32"/>
    </location>
</feature>
<dbReference type="InterPro" id="IPR001965">
    <property type="entry name" value="Znf_PHD"/>
</dbReference>
<dbReference type="InterPro" id="IPR013083">
    <property type="entry name" value="Znf_RING/FYVE/PHD"/>
</dbReference>